<dbReference type="SUPFAM" id="SSF47384">
    <property type="entry name" value="Homodimeric domain of signal transducing histidine kinase"/>
    <property type="match status" value="1"/>
</dbReference>
<dbReference type="GO" id="GO:0000155">
    <property type="term" value="F:phosphorelay sensor kinase activity"/>
    <property type="evidence" value="ECO:0007669"/>
    <property type="project" value="InterPro"/>
</dbReference>
<dbReference type="PANTHER" id="PTHR43065">
    <property type="entry name" value="SENSOR HISTIDINE KINASE"/>
    <property type="match status" value="1"/>
</dbReference>
<dbReference type="EMBL" id="NUEQ01000116">
    <property type="protein sequence ID" value="PEJ25820.1"/>
    <property type="molecule type" value="Genomic_DNA"/>
</dbReference>
<evidence type="ECO:0000256" key="9">
    <source>
        <dbReference type="ARBA" id="ARBA00022777"/>
    </source>
</evidence>
<dbReference type="InterPro" id="IPR003594">
    <property type="entry name" value="HATPase_dom"/>
</dbReference>
<evidence type="ECO:0000256" key="5">
    <source>
        <dbReference type="ARBA" id="ARBA00022553"/>
    </source>
</evidence>
<dbReference type="InterPro" id="IPR036097">
    <property type="entry name" value="HisK_dim/P_sf"/>
</dbReference>
<dbReference type="InterPro" id="IPR005467">
    <property type="entry name" value="His_kinase_dom"/>
</dbReference>
<protein>
    <recommendedName>
        <fullName evidence="3">histidine kinase</fullName>
        <ecNumber evidence="3">2.7.13.3</ecNumber>
    </recommendedName>
</protein>
<keyword evidence="8" id="KW-0547">Nucleotide-binding</keyword>
<feature type="transmembrane region" description="Helical" evidence="14">
    <location>
        <begin position="9"/>
        <end position="28"/>
    </location>
</feature>
<feature type="domain" description="Histidine kinase" evidence="15">
    <location>
        <begin position="212"/>
        <end position="419"/>
    </location>
</feature>
<dbReference type="Proteomes" id="UP000220106">
    <property type="component" value="Unassembled WGS sequence"/>
</dbReference>
<dbReference type="Gene3D" id="3.30.565.10">
    <property type="entry name" value="Histidine kinase-like ATPase, C-terminal domain"/>
    <property type="match status" value="1"/>
</dbReference>
<keyword evidence="5" id="KW-0597">Phosphoprotein</keyword>
<feature type="transmembrane region" description="Helical" evidence="14">
    <location>
        <begin position="40"/>
        <end position="60"/>
    </location>
</feature>
<keyword evidence="12" id="KW-0902">Two-component regulatory system</keyword>
<comment type="subcellular location">
    <subcellularLocation>
        <location evidence="2">Cell membrane</location>
        <topology evidence="2">Multi-pass membrane protein</topology>
    </subcellularLocation>
</comment>
<name>A0AAX0RYE8_9BACI</name>
<evidence type="ECO:0000256" key="7">
    <source>
        <dbReference type="ARBA" id="ARBA00022692"/>
    </source>
</evidence>
<proteinExistence type="predicted"/>
<dbReference type="SUPFAM" id="SSF55874">
    <property type="entry name" value="ATPase domain of HSP90 chaperone/DNA topoisomerase II/histidine kinase"/>
    <property type="match status" value="1"/>
</dbReference>
<sequence length="427" mass="48606">MNLMTKDLLINFLLILLPIFLLQMVYIVKYVYRLDALKGWFLAIFPILSLVLCMLFPVVIEEHFVWDLRWIPFLLGGLYGGYRLGFLLIAITLIIRYLSGGENGFYISCITFPLIGILISFLSKYYLQMSVFKKNIVSILLIFIVQVLTQFIATQIFGINIGISLWKQYFIIQVVGIVIVIILWEVSLANFQILEKLAKAEKLQIVSHLAASISHEVRNPLTVTRGYIQMLQEEVSSQTKVKYANIALRELDRATEVINDYLTFAATTPENKEHLRVSDEIQHAVNIIKPLANMNGINIKLSLLEDDAFYIIGERKKFQQCLFNILKNGIESMQVNGELYIHLIHHAPTLQIKIQDKGVGMTKEQISRLGEPYFTTKEKGTGLGMMVSYSIIKSMNGTISVSSVKGKGTCFCIKLPIHKNESDRLKN</sequence>
<dbReference type="PROSITE" id="PS50109">
    <property type="entry name" value="HIS_KIN"/>
    <property type="match status" value="1"/>
</dbReference>
<keyword evidence="6" id="KW-0808">Transferase</keyword>
<gene>
    <name evidence="16" type="ORF">CN689_26085</name>
</gene>
<dbReference type="GO" id="GO:0005886">
    <property type="term" value="C:plasma membrane"/>
    <property type="evidence" value="ECO:0007669"/>
    <property type="project" value="UniProtKB-SubCell"/>
</dbReference>
<dbReference type="GO" id="GO:0071555">
    <property type="term" value="P:cell wall organization"/>
    <property type="evidence" value="ECO:0007669"/>
    <property type="project" value="InterPro"/>
</dbReference>
<evidence type="ECO:0000256" key="11">
    <source>
        <dbReference type="ARBA" id="ARBA00022989"/>
    </source>
</evidence>
<keyword evidence="13 14" id="KW-0472">Membrane</keyword>
<evidence type="ECO:0000256" key="12">
    <source>
        <dbReference type="ARBA" id="ARBA00023012"/>
    </source>
</evidence>
<evidence type="ECO:0000256" key="4">
    <source>
        <dbReference type="ARBA" id="ARBA00022475"/>
    </source>
</evidence>
<keyword evidence="9 16" id="KW-0418">Kinase</keyword>
<feature type="transmembrane region" description="Helical" evidence="14">
    <location>
        <begin position="139"/>
        <end position="163"/>
    </location>
</feature>
<dbReference type="Pfam" id="PF00512">
    <property type="entry name" value="HisKA"/>
    <property type="match status" value="1"/>
</dbReference>
<dbReference type="Pfam" id="PF02518">
    <property type="entry name" value="HATPase_c"/>
    <property type="match status" value="1"/>
</dbReference>
<evidence type="ECO:0000256" key="6">
    <source>
        <dbReference type="ARBA" id="ARBA00022679"/>
    </source>
</evidence>
<dbReference type="InterPro" id="IPR003661">
    <property type="entry name" value="HisK_dim/P_dom"/>
</dbReference>
<dbReference type="GO" id="GO:0005524">
    <property type="term" value="F:ATP binding"/>
    <property type="evidence" value="ECO:0007669"/>
    <property type="project" value="UniProtKB-KW"/>
</dbReference>
<keyword evidence="4" id="KW-1003">Cell membrane</keyword>
<evidence type="ECO:0000256" key="8">
    <source>
        <dbReference type="ARBA" id="ARBA00022741"/>
    </source>
</evidence>
<reference evidence="16 17" key="1">
    <citation type="submission" date="2017-09" db="EMBL/GenBank/DDBJ databases">
        <title>Large-scale bioinformatics analysis of Bacillus genomes uncovers conserved roles of natural products in bacterial physiology.</title>
        <authorList>
            <consortium name="Agbiome Team Llc"/>
            <person name="Bleich R.M."/>
            <person name="Kirk G.J."/>
            <person name="Santa Maria K.C."/>
            <person name="Allen S.E."/>
            <person name="Farag S."/>
            <person name="Shank E.A."/>
            <person name="Bowers A."/>
        </authorList>
    </citation>
    <scope>NUCLEOTIDE SEQUENCE [LARGE SCALE GENOMIC DNA]</scope>
    <source>
        <strain evidence="16 17">AFS003229</strain>
    </source>
</reference>
<dbReference type="InterPro" id="IPR036890">
    <property type="entry name" value="HATPase_C_sf"/>
</dbReference>
<dbReference type="PRINTS" id="PR00344">
    <property type="entry name" value="BCTRLSENSOR"/>
</dbReference>
<evidence type="ECO:0000256" key="13">
    <source>
        <dbReference type="ARBA" id="ARBA00023136"/>
    </source>
</evidence>
<dbReference type="InterPro" id="IPR011620">
    <property type="entry name" value="Sig_transdc_His_kinase_LytS_TM"/>
</dbReference>
<evidence type="ECO:0000313" key="17">
    <source>
        <dbReference type="Proteomes" id="UP000220106"/>
    </source>
</evidence>
<dbReference type="Pfam" id="PF07694">
    <property type="entry name" value="5TM-5TMR_LYT"/>
    <property type="match status" value="1"/>
</dbReference>
<evidence type="ECO:0000259" key="15">
    <source>
        <dbReference type="PROSITE" id="PS50109"/>
    </source>
</evidence>
<dbReference type="SMART" id="SM00388">
    <property type="entry name" value="HisKA"/>
    <property type="match status" value="1"/>
</dbReference>
<keyword evidence="7 14" id="KW-0812">Transmembrane</keyword>
<keyword evidence="11 14" id="KW-1133">Transmembrane helix</keyword>
<evidence type="ECO:0000256" key="3">
    <source>
        <dbReference type="ARBA" id="ARBA00012438"/>
    </source>
</evidence>
<evidence type="ECO:0000313" key="16">
    <source>
        <dbReference type="EMBL" id="PEJ25820.1"/>
    </source>
</evidence>
<comment type="catalytic activity">
    <reaction evidence="1">
        <text>ATP + protein L-histidine = ADP + protein N-phospho-L-histidine.</text>
        <dbReference type="EC" id="2.7.13.3"/>
    </reaction>
</comment>
<comment type="caution">
    <text evidence="16">The sequence shown here is derived from an EMBL/GenBank/DDBJ whole genome shotgun (WGS) entry which is preliminary data.</text>
</comment>
<evidence type="ECO:0000256" key="1">
    <source>
        <dbReference type="ARBA" id="ARBA00000085"/>
    </source>
</evidence>
<accession>A0AAX0RYE8</accession>
<dbReference type="CDD" id="cd00082">
    <property type="entry name" value="HisKA"/>
    <property type="match status" value="1"/>
</dbReference>
<feature type="transmembrane region" description="Helical" evidence="14">
    <location>
        <begin position="169"/>
        <end position="189"/>
    </location>
</feature>
<evidence type="ECO:0000256" key="14">
    <source>
        <dbReference type="SAM" id="Phobius"/>
    </source>
</evidence>
<dbReference type="Gene3D" id="1.10.287.130">
    <property type="match status" value="1"/>
</dbReference>
<keyword evidence="10" id="KW-0067">ATP-binding</keyword>
<organism evidence="16 17">
    <name type="scientific">Peribacillus butanolivorans</name>
    <dbReference type="NCBI Taxonomy" id="421767"/>
    <lineage>
        <taxon>Bacteria</taxon>
        <taxon>Bacillati</taxon>
        <taxon>Bacillota</taxon>
        <taxon>Bacilli</taxon>
        <taxon>Bacillales</taxon>
        <taxon>Bacillaceae</taxon>
        <taxon>Peribacillus</taxon>
    </lineage>
</organism>
<feature type="transmembrane region" description="Helical" evidence="14">
    <location>
        <begin position="105"/>
        <end position="127"/>
    </location>
</feature>
<evidence type="ECO:0000256" key="2">
    <source>
        <dbReference type="ARBA" id="ARBA00004651"/>
    </source>
</evidence>
<evidence type="ECO:0000256" key="10">
    <source>
        <dbReference type="ARBA" id="ARBA00022840"/>
    </source>
</evidence>
<dbReference type="InterPro" id="IPR004358">
    <property type="entry name" value="Sig_transdc_His_kin-like_C"/>
</dbReference>
<dbReference type="SMART" id="SM00387">
    <property type="entry name" value="HATPase_c"/>
    <property type="match status" value="1"/>
</dbReference>
<feature type="transmembrane region" description="Helical" evidence="14">
    <location>
        <begin position="81"/>
        <end position="99"/>
    </location>
</feature>
<dbReference type="PANTHER" id="PTHR43065:SF46">
    <property type="entry name" value="C4-DICARBOXYLATE TRANSPORT SENSOR PROTEIN DCTB"/>
    <property type="match status" value="1"/>
</dbReference>
<dbReference type="EC" id="2.7.13.3" evidence="3"/>
<dbReference type="AlphaFoldDB" id="A0AAX0RYE8"/>